<dbReference type="SUPFAM" id="SSF50249">
    <property type="entry name" value="Nucleic acid-binding proteins"/>
    <property type="match status" value="1"/>
</dbReference>
<proteinExistence type="predicted"/>
<keyword evidence="5" id="KW-1185">Reference proteome</keyword>
<organism evidence="4 5">
    <name type="scientific">Mycoplasmopsis maculosa</name>
    <dbReference type="NCBI Taxonomy" id="114885"/>
    <lineage>
        <taxon>Bacteria</taxon>
        <taxon>Bacillati</taxon>
        <taxon>Mycoplasmatota</taxon>
        <taxon>Mycoplasmoidales</taxon>
        <taxon>Metamycoplasmataceae</taxon>
        <taxon>Mycoplasmopsis</taxon>
    </lineage>
</organism>
<accession>A0A449B3W9</accession>
<dbReference type="OrthoDB" id="9809878at2"/>
<dbReference type="AlphaFoldDB" id="A0A449B3W9"/>
<dbReference type="Gene3D" id="2.40.50.140">
    <property type="entry name" value="Nucleic acid-binding proteins"/>
    <property type="match status" value="1"/>
</dbReference>
<dbReference type="GO" id="GO:0006260">
    <property type="term" value="P:DNA replication"/>
    <property type="evidence" value="ECO:0007669"/>
    <property type="project" value="InterPro"/>
</dbReference>
<dbReference type="CDD" id="cd04496">
    <property type="entry name" value="SSB_OBF"/>
    <property type="match status" value="1"/>
</dbReference>
<dbReference type="InterPro" id="IPR000424">
    <property type="entry name" value="Primosome_PriB/ssb"/>
</dbReference>
<sequence>MNYNKTFLIGRIAREINFFQNSSGISTARSVIAVNRNIASDRQMTDFIPIVAFEKQAFLLKNYAFKGTLLAIEGSNIVNSTKQNDKTIINMEVKVDNIEFLESKNKQNQKNNNIENDYKKEFLEKEFDNKNSINEPTFSGLDKPDSNYKKIYSFQFDEDE</sequence>
<dbReference type="InterPro" id="IPR011344">
    <property type="entry name" value="ssDNA-bd"/>
</dbReference>
<dbReference type="InterPro" id="IPR012340">
    <property type="entry name" value="NA-bd_OB-fold"/>
</dbReference>
<keyword evidence="1 2" id="KW-0238">DNA-binding</keyword>
<dbReference type="KEGG" id="mmau:NCTC10168_00204"/>
<evidence type="ECO:0000256" key="1">
    <source>
        <dbReference type="ARBA" id="ARBA00023125"/>
    </source>
</evidence>
<evidence type="ECO:0000313" key="5">
    <source>
        <dbReference type="Proteomes" id="UP000290243"/>
    </source>
</evidence>
<dbReference type="Pfam" id="PF00436">
    <property type="entry name" value="SSB"/>
    <property type="match status" value="1"/>
</dbReference>
<name>A0A449B3W9_9BACT</name>
<dbReference type="GO" id="GO:0003697">
    <property type="term" value="F:single-stranded DNA binding"/>
    <property type="evidence" value="ECO:0007669"/>
    <property type="project" value="InterPro"/>
</dbReference>
<dbReference type="RefSeq" id="WP_129646256.1">
    <property type="nucleotide sequence ID" value="NZ_LR215037.1"/>
</dbReference>
<evidence type="ECO:0000256" key="2">
    <source>
        <dbReference type="PROSITE-ProRule" id="PRU00252"/>
    </source>
</evidence>
<evidence type="ECO:0000256" key="3">
    <source>
        <dbReference type="RuleBase" id="RU000524"/>
    </source>
</evidence>
<evidence type="ECO:0000313" key="4">
    <source>
        <dbReference type="EMBL" id="VEU75287.1"/>
    </source>
</evidence>
<dbReference type="EMBL" id="LR215037">
    <property type="protein sequence ID" value="VEU75287.1"/>
    <property type="molecule type" value="Genomic_DNA"/>
</dbReference>
<dbReference type="PROSITE" id="PS50935">
    <property type="entry name" value="SSB"/>
    <property type="match status" value="1"/>
</dbReference>
<protein>
    <recommendedName>
        <fullName evidence="3">Single-stranded DNA-binding protein</fullName>
    </recommendedName>
</protein>
<dbReference type="Proteomes" id="UP000290243">
    <property type="component" value="Chromosome"/>
</dbReference>
<gene>
    <name evidence="4" type="primary">ssb_1</name>
    <name evidence="4" type="ORF">NCTC10168_00204</name>
</gene>
<reference evidence="4 5" key="1">
    <citation type="submission" date="2019-01" db="EMBL/GenBank/DDBJ databases">
        <authorList>
            <consortium name="Pathogen Informatics"/>
        </authorList>
    </citation>
    <scope>NUCLEOTIDE SEQUENCE [LARGE SCALE GENOMIC DNA]</scope>
    <source>
        <strain evidence="4 5">NCTC10168</strain>
    </source>
</reference>
<dbReference type="NCBIfam" id="TIGR00621">
    <property type="entry name" value="ssb"/>
    <property type="match status" value="1"/>
</dbReference>